<gene>
    <name evidence="5" type="ORF">G3569_08205</name>
</gene>
<dbReference type="GO" id="GO:0016787">
    <property type="term" value="F:hydrolase activity"/>
    <property type="evidence" value="ECO:0007669"/>
    <property type="project" value="UniProtKB-KW"/>
</dbReference>
<keyword evidence="1" id="KW-1277">Toxin-antitoxin system</keyword>
<dbReference type="InterPro" id="IPR008201">
    <property type="entry name" value="HepT-like"/>
</dbReference>
<keyword evidence="2" id="KW-0540">Nuclease</keyword>
<accession>A0A6M1SY60</accession>
<dbReference type="Gene3D" id="1.20.120.580">
    <property type="entry name" value="bsu32300-like"/>
    <property type="match status" value="1"/>
</dbReference>
<evidence type="ECO:0000313" key="6">
    <source>
        <dbReference type="Proteomes" id="UP000479132"/>
    </source>
</evidence>
<organism evidence="5 6">
    <name type="scientific">Fodinibius halophilus</name>
    <dbReference type="NCBI Taxonomy" id="1736908"/>
    <lineage>
        <taxon>Bacteria</taxon>
        <taxon>Pseudomonadati</taxon>
        <taxon>Balneolota</taxon>
        <taxon>Balneolia</taxon>
        <taxon>Balneolales</taxon>
        <taxon>Balneolaceae</taxon>
        <taxon>Fodinibius</taxon>
    </lineage>
</organism>
<dbReference type="EMBL" id="JAALLS010000009">
    <property type="protein sequence ID" value="NGP88336.1"/>
    <property type="molecule type" value="Genomic_DNA"/>
</dbReference>
<name>A0A6M1SY60_9BACT</name>
<dbReference type="RefSeq" id="WP_165267967.1">
    <property type="nucleotide sequence ID" value="NZ_JAALLS010000009.1"/>
</dbReference>
<dbReference type="PANTHER" id="PTHR33397">
    <property type="entry name" value="UPF0331 PROTEIN YUTE"/>
    <property type="match status" value="1"/>
</dbReference>
<dbReference type="InterPro" id="IPR052379">
    <property type="entry name" value="Type_VII_TA_RNase"/>
</dbReference>
<sequence>MDRRLQNLENNIAELRELKAGYSFSDIKRDKKKEWALRYGLLESIQIVIDLSCHLAVHQNLGNAETYSECIQLLGKFDIINQELEDRLVGMAGLRNILVHEYVAVDVERLVEFLDHLDDFTAFANAVSEKFSE</sequence>
<evidence type="ECO:0000256" key="1">
    <source>
        <dbReference type="ARBA" id="ARBA00022649"/>
    </source>
</evidence>
<dbReference type="NCBIfam" id="NF047751">
    <property type="entry name" value="HepT_toxin"/>
    <property type="match status" value="1"/>
</dbReference>
<evidence type="ECO:0000256" key="3">
    <source>
        <dbReference type="ARBA" id="ARBA00022801"/>
    </source>
</evidence>
<evidence type="ECO:0000256" key="2">
    <source>
        <dbReference type="ARBA" id="ARBA00022722"/>
    </source>
</evidence>
<comment type="caution">
    <text evidence="5">The sequence shown here is derived from an EMBL/GenBank/DDBJ whole genome shotgun (WGS) entry which is preliminary data.</text>
</comment>
<dbReference type="Proteomes" id="UP000479132">
    <property type="component" value="Unassembled WGS sequence"/>
</dbReference>
<reference evidence="5 6" key="1">
    <citation type="submission" date="2020-02" db="EMBL/GenBank/DDBJ databases">
        <title>Aliifodinibius halophilus 2W32, complete genome.</title>
        <authorList>
            <person name="Li Y."/>
            <person name="Wu S."/>
        </authorList>
    </citation>
    <scope>NUCLEOTIDE SEQUENCE [LARGE SCALE GENOMIC DNA]</scope>
    <source>
        <strain evidence="5 6">2W32</strain>
    </source>
</reference>
<keyword evidence="3" id="KW-0378">Hydrolase</keyword>
<dbReference type="GO" id="GO:0004540">
    <property type="term" value="F:RNA nuclease activity"/>
    <property type="evidence" value="ECO:0007669"/>
    <property type="project" value="InterPro"/>
</dbReference>
<protein>
    <submittedName>
        <fullName evidence="5">DUF86 domain-containing protein</fullName>
    </submittedName>
</protein>
<proteinExistence type="inferred from homology"/>
<evidence type="ECO:0000313" key="5">
    <source>
        <dbReference type="EMBL" id="NGP88336.1"/>
    </source>
</evidence>
<dbReference type="GO" id="GO:0110001">
    <property type="term" value="C:toxin-antitoxin complex"/>
    <property type="evidence" value="ECO:0007669"/>
    <property type="project" value="InterPro"/>
</dbReference>
<evidence type="ECO:0000256" key="4">
    <source>
        <dbReference type="ARBA" id="ARBA00024207"/>
    </source>
</evidence>
<dbReference type="PANTHER" id="PTHR33397:SF5">
    <property type="entry name" value="RNASE YUTE-RELATED"/>
    <property type="match status" value="1"/>
</dbReference>
<dbReference type="AlphaFoldDB" id="A0A6M1SY60"/>
<keyword evidence="6" id="KW-1185">Reference proteome</keyword>
<dbReference type="Pfam" id="PF01934">
    <property type="entry name" value="HepT-like"/>
    <property type="match status" value="1"/>
</dbReference>
<comment type="similarity">
    <text evidence="4">Belongs to the HepT RNase toxin family.</text>
</comment>
<dbReference type="InterPro" id="IPR037038">
    <property type="entry name" value="HepT-like_sf"/>
</dbReference>